<evidence type="ECO:0000259" key="1">
    <source>
        <dbReference type="Pfam" id="PF17111"/>
    </source>
</evidence>
<comment type="caution">
    <text evidence="2">The sequence shown here is derived from an EMBL/GenBank/DDBJ whole genome shotgun (WGS) entry which is preliminary data.</text>
</comment>
<proteinExistence type="predicted"/>
<organism evidence="2 3">
    <name type="scientific">Colletotrichum plurivorum</name>
    <dbReference type="NCBI Taxonomy" id="2175906"/>
    <lineage>
        <taxon>Eukaryota</taxon>
        <taxon>Fungi</taxon>
        <taxon>Dikarya</taxon>
        <taxon>Ascomycota</taxon>
        <taxon>Pezizomycotina</taxon>
        <taxon>Sordariomycetes</taxon>
        <taxon>Hypocreomycetidae</taxon>
        <taxon>Glomerellales</taxon>
        <taxon>Glomerellaceae</taxon>
        <taxon>Colletotrichum</taxon>
        <taxon>Colletotrichum orchidearum species complex</taxon>
    </lineage>
</organism>
<evidence type="ECO:0000313" key="3">
    <source>
        <dbReference type="Proteomes" id="UP000654918"/>
    </source>
</evidence>
<keyword evidence="3" id="KW-1185">Reference proteome</keyword>
<dbReference type="AlphaFoldDB" id="A0A8H6N9Q8"/>
<protein>
    <recommendedName>
        <fullName evidence="1">Azaphilone pigments biosynthesis cluster protein L N-terminal domain-containing protein</fullName>
    </recommendedName>
</protein>
<evidence type="ECO:0000313" key="2">
    <source>
        <dbReference type="EMBL" id="KAF6825587.1"/>
    </source>
</evidence>
<feature type="domain" description="Azaphilone pigments biosynthesis cluster protein L N-terminal" evidence="1">
    <location>
        <begin position="35"/>
        <end position="154"/>
    </location>
</feature>
<feature type="non-terminal residue" evidence="2">
    <location>
        <position position="1"/>
    </location>
</feature>
<gene>
    <name evidence="2" type="ORF">CPLU01_10165</name>
</gene>
<dbReference type="Pfam" id="PF17111">
    <property type="entry name" value="PigL_N"/>
    <property type="match status" value="1"/>
</dbReference>
<sequence>QLPRWRIFCRGRPSRHRHISIIPSLIASVRSSAMDAGASIIGFVGFGLASIKTFYEFVSSIRDGPEKVRDLSRALASLQGAYERTKSLNDLPGFSCASPSLASLLERCNEDVARFEKKIGKLQIRPQDKFHGVLWKKFKMALGEDDIASASSTLHDVVDALAAKAAGMSSISLGQSAGIIERLARLEEEMASMRMQVTVAQPQPSIAHGLEGACGPAIRAKEVHHQGDDGDDDGCHDDAALSVKRLCDLLERKESRAESEEAQGILDDLDTLLQDLRSPKAKFRYPGQQFELLRRPDVDSKIVLRDIRQFRGILYSSNEISLNHKLPEQRASMQVVNSGKISKDLQSLVICNGQHGTWTISTRKRWRVHATEDGEKLLQDNTTSVFLRPRTTGSRYLIRATVRQFQQMYGFHLPTPTISISRMRPRNSRVFECVRWGLMDEFLQLLKTGEASLQDRDDLGASLLHVCT</sequence>
<dbReference type="InterPro" id="IPR031348">
    <property type="entry name" value="PigL_N"/>
</dbReference>
<name>A0A8H6N9Q8_9PEZI</name>
<dbReference type="Proteomes" id="UP000654918">
    <property type="component" value="Unassembled WGS sequence"/>
</dbReference>
<accession>A0A8H6N9Q8</accession>
<dbReference type="EMBL" id="WIGO01000170">
    <property type="protein sequence ID" value="KAF6825587.1"/>
    <property type="molecule type" value="Genomic_DNA"/>
</dbReference>
<reference evidence="2" key="1">
    <citation type="journal article" date="2020" name="Phytopathology">
        <title>Genome Sequence Resources of Colletotrichum truncatum, C. plurivorum, C. musicola, and C. sojae: Four Species Pathogenic to Soybean (Glycine max).</title>
        <authorList>
            <person name="Rogerio F."/>
            <person name="Boufleur T.R."/>
            <person name="Ciampi-Guillardi M."/>
            <person name="Sukno S.A."/>
            <person name="Thon M.R."/>
            <person name="Massola Junior N.S."/>
            <person name="Baroncelli R."/>
        </authorList>
    </citation>
    <scope>NUCLEOTIDE SEQUENCE</scope>
    <source>
        <strain evidence="2">LFN00145</strain>
    </source>
</reference>